<keyword evidence="2" id="KW-0378">Hydrolase</keyword>
<proteinExistence type="predicted"/>
<protein>
    <submittedName>
        <fullName evidence="3">Uncharacterized protein</fullName>
    </submittedName>
</protein>
<keyword evidence="4" id="KW-1185">Reference proteome</keyword>
<gene>
    <name evidence="3" type="ORF">DKX38_016863</name>
</gene>
<dbReference type="AlphaFoldDB" id="A0A5N5KTR9"/>
<name>A0A5N5KTR9_9ROSI</name>
<evidence type="ECO:0000256" key="2">
    <source>
        <dbReference type="ARBA" id="ARBA00022801"/>
    </source>
</evidence>
<dbReference type="PANTHER" id="PTHR10161">
    <property type="entry name" value="TARTRATE-RESISTANT ACID PHOSPHATASE TYPE 5"/>
    <property type="match status" value="1"/>
</dbReference>
<dbReference type="Gene3D" id="3.60.21.10">
    <property type="match status" value="1"/>
</dbReference>
<dbReference type="SUPFAM" id="SSF56300">
    <property type="entry name" value="Metallo-dependent phosphatases"/>
    <property type="match status" value="1"/>
</dbReference>
<sequence>MAEFFFIDTTPFVNKYFLEPEDHVYDRSGILPRKSYLSNLLKDLDLALKESFAKWKIVGGHHTIKSAGQHGNTVELDLQLLPILQLQVYSLHQK</sequence>
<dbReference type="PANTHER" id="PTHR10161:SF34">
    <property type="entry name" value="PURPLE ACID PHOSPHATASE 4"/>
    <property type="match status" value="1"/>
</dbReference>
<organism evidence="3 4">
    <name type="scientific">Salix brachista</name>
    <dbReference type="NCBI Taxonomy" id="2182728"/>
    <lineage>
        <taxon>Eukaryota</taxon>
        <taxon>Viridiplantae</taxon>
        <taxon>Streptophyta</taxon>
        <taxon>Embryophyta</taxon>
        <taxon>Tracheophyta</taxon>
        <taxon>Spermatophyta</taxon>
        <taxon>Magnoliopsida</taxon>
        <taxon>eudicotyledons</taxon>
        <taxon>Gunneridae</taxon>
        <taxon>Pentapetalae</taxon>
        <taxon>rosids</taxon>
        <taxon>fabids</taxon>
        <taxon>Malpighiales</taxon>
        <taxon>Salicaceae</taxon>
        <taxon>Saliceae</taxon>
        <taxon>Salix</taxon>
    </lineage>
</organism>
<evidence type="ECO:0000313" key="4">
    <source>
        <dbReference type="Proteomes" id="UP000326939"/>
    </source>
</evidence>
<dbReference type="Proteomes" id="UP000326939">
    <property type="component" value="Chromosome 11"/>
</dbReference>
<dbReference type="InterPro" id="IPR029052">
    <property type="entry name" value="Metallo-depent_PP-like"/>
</dbReference>
<accession>A0A5N5KTR9</accession>
<dbReference type="GO" id="GO:0016787">
    <property type="term" value="F:hydrolase activity"/>
    <property type="evidence" value="ECO:0007669"/>
    <property type="project" value="UniProtKB-KW"/>
</dbReference>
<dbReference type="InterPro" id="IPR051558">
    <property type="entry name" value="Metallophosphoesterase_PAP"/>
</dbReference>
<keyword evidence="1" id="KW-0732">Signal</keyword>
<evidence type="ECO:0000313" key="3">
    <source>
        <dbReference type="EMBL" id="KAB5533777.1"/>
    </source>
</evidence>
<comment type="caution">
    <text evidence="3">The sequence shown here is derived from an EMBL/GenBank/DDBJ whole genome shotgun (WGS) entry which is preliminary data.</text>
</comment>
<evidence type="ECO:0000256" key="1">
    <source>
        <dbReference type="ARBA" id="ARBA00022729"/>
    </source>
</evidence>
<reference evidence="4" key="1">
    <citation type="journal article" date="2019" name="Gigascience">
        <title>De novo genome assembly of the endangered Acer yangbiense, a plant species with extremely small populations endemic to Yunnan Province, China.</title>
        <authorList>
            <person name="Yang J."/>
            <person name="Wariss H.M."/>
            <person name="Tao L."/>
            <person name="Zhang R."/>
            <person name="Yun Q."/>
            <person name="Hollingsworth P."/>
            <person name="Dao Z."/>
            <person name="Luo G."/>
            <person name="Guo H."/>
            <person name="Ma Y."/>
            <person name="Sun W."/>
        </authorList>
    </citation>
    <scope>NUCLEOTIDE SEQUENCE [LARGE SCALE GENOMIC DNA]</scope>
    <source>
        <strain evidence="4">cv. br00</strain>
    </source>
</reference>
<dbReference type="EMBL" id="VDCV01000011">
    <property type="protein sequence ID" value="KAB5533777.1"/>
    <property type="molecule type" value="Genomic_DNA"/>
</dbReference>